<evidence type="ECO:0000256" key="2">
    <source>
        <dbReference type="ARBA" id="ARBA00022475"/>
    </source>
</evidence>
<evidence type="ECO:0000313" key="8">
    <source>
        <dbReference type="EMBL" id="MCP2274140.1"/>
    </source>
</evidence>
<name>A0ABT1IN93_9PSEU</name>
<reference evidence="8 9" key="1">
    <citation type="submission" date="2022-06" db="EMBL/GenBank/DDBJ databases">
        <title>Genomic Encyclopedia of Archaeal and Bacterial Type Strains, Phase II (KMG-II): from individual species to whole genera.</title>
        <authorList>
            <person name="Goeker M."/>
        </authorList>
    </citation>
    <scope>NUCLEOTIDE SEQUENCE [LARGE SCALE GENOMIC DNA]</scope>
    <source>
        <strain evidence="8 9">DSM 44255</strain>
    </source>
</reference>
<gene>
    <name evidence="8" type="ORF">LV75_006674</name>
</gene>
<keyword evidence="4 6" id="KW-1133">Transmembrane helix</keyword>
<feature type="domain" description="Cardiolipin synthase N-terminal" evidence="7">
    <location>
        <begin position="26"/>
        <end position="71"/>
    </location>
</feature>
<keyword evidence="2" id="KW-1003">Cell membrane</keyword>
<evidence type="ECO:0000256" key="3">
    <source>
        <dbReference type="ARBA" id="ARBA00022692"/>
    </source>
</evidence>
<dbReference type="Proteomes" id="UP001205185">
    <property type="component" value="Unassembled WGS sequence"/>
</dbReference>
<keyword evidence="9" id="KW-1185">Reference proteome</keyword>
<organism evidence="8 9">
    <name type="scientific">Actinokineospora diospyrosa</name>
    <dbReference type="NCBI Taxonomy" id="103728"/>
    <lineage>
        <taxon>Bacteria</taxon>
        <taxon>Bacillati</taxon>
        <taxon>Actinomycetota</taxon>
        <taxon>Actinomycetes</taxon>
        <taxon>Pseudonocardiales</taxon>
        <taxon>Pseudonocardiaceae</taxon>
        <taxon>Actinokineospora</taxon>
    </lineage>
</organism>
<keyword evidence="5 6" id="KW-0472">Membrane</keyword>
<evidence type="ECO:0000313" key="9">
    <source>
        <dbReference type="Proteomes" id="UP001205185"/>
    </source>
</evidence>
<keyword evidence="3 6" id="KW-0812">Transmembrane</keyword>
<dbReference type="Pfam" id="PF13396">
    <property type="entry name" value="PLDc_N"/>
    <property type="match status" value="1"/>
</dbReference>
<evidence type="ECO:0000256" key="5">
    <source>
        <dbReference type="ARBA" id="ARBA00023136"/>
    </source>
</evidence>
<dbReference type="InterPro" id="IPR027379">
    <property type="entry name" value="CLS_N"/>
</dbReference>
<sequence>MAPVRFYLGVADVFYFGGVFGLATLALWIFCLVDVITTPDGAPRNLPKFGWLLIVLVLPLVGSLLWLIAGRPQGIQSARDRSRHPAAYERTAPRFPEYDRPGRFAATDAAADEEFLRRCRERAEQQRRTARGDAAGS</sequence>
<proteinExistence type="predicted"/>
<protein>
    <submittedName>
        <fullName evidence="8">Phospholipase_D-nuclease N-terminal</fullName>
    </submittedName>
</protein>
<evidence type="ECO:0000256" key="4">
    <source>
        <dbReference type="ARBA" id="ARBA00022989"/>
    </source>
</evidence>
<comment type="subcellular location">
    <subcellularLocation>
        <location evidence="1">Cell membrane</location>
        <topology evidence="1">Multi-pass membrane protein</topology>
    </subcellularLocation>
</comment>
<feature type="transmembrane region" description="Helical" evidence="6">
    <location>
        <begin position="12"/>
        <end position="37"/>
    </location>
</feature>
<evidence type="ECO:0000256" key="6">
    <source>
        <dbReference type="SAM" id="Phobius"/>
    </source>
</evidence>
<accession>A0ABT1IN93</accession>
<evidence type="ECO:0000259" key="7">
    <source>
        <dbReference type="Pfam" id="PF13396"/>
    </source>
</evidence>
<comment type="caution">
    <text evidence="8">The sequence shown here is derived from an EMBL/GenBank/DDBJ whole genome shotgun (WGS) entry which is preliminary data.</text>
</comment>
<evidence type="ECO:0000256" key="1">
    <source>
        <dbReference type="ARBA" id="ARBA00004651"/>
    </source>
</evidence>
<feature type="transmembrane region" description="Helical" evidence="6">
    <location>
        <begin position="49"/>
        <end position="69"/>
    </location>
</feature>
<dbReference type="EMBL" id="JAMTCO010000021">
    <property type="protein sequence ID" value="MCP2274140.1"/>
    <property type="molecule type" value="Genomic_DNA"/>
</dbReference>